<dbReference type="Proteomes" id="UP001549106">
    <property type="component" value="Unassembled WGS sequence"/>
</dbReference>
<feature type="signal peptide" evidence="2">
    <location>
        <begin position="1"/>
        <end position="30"/>
    </location>
</feature>
<sequence>MIFSRKNKLFWGNLTLTGALIFGAPVFALADKAPDPSEIQGPVRKPQEENKAVQKNGDSDNLSGKTDGNNKDRETDYSEEGQISKPSYSYESGPGTEGFVDDSTDNTYGYYTIMGTTTVTLEEMTSLYEENGAEYPSSLKEGGAETIEDFCSIILEEAELEGVRGEVVYVQAMLETGWLQFGGDAVESQYNFSGLGTTGGGVQGNSYPDVRTGIRAQVQHLKAYASTEELNENCVDSRFDMVTRGSAPYVEWLGIQENPNGGGWAAGAGYGEKLTKLLEDMKEE</sequence>
<keyword evidence="5" id="KW-1185">Reference proteome</keyword>
<feature type="domain" description="Mannosyl-glycoprotein endo-beta-N-acetylglucosamidase-like" evidence="3">
    <location>
        <begin position="154"/>
        <end position="282"/>
    </location>
</feature>
<gene>
    <name evidence="4" type="ORF">ABID24_001630</name>
</gene>
<evidence type="ECO:0000313" key="5">
    <source>
        <dbReference type="Proteomes" id="UP001549106"/>
    </source>
</evidence>
<dbReference type="InterPro" id="IPR002901">
    <property type="entry name" value="MGlyc_endo_b_GlcNAc-like_dom"/>
</dbReference>
<comment type="caution">
    <text evidence="4">The sequence shown here is derived from an EMBL/GenBank/DDBJ whole genome shotgun (WGS) entry which is preliminary data.</text>
</comment>
<evidence type="ECO:0000256" key="1">
    <source>
        <dbReference type="SAM" id="MobiDB-lite"/>
    </source>
</evidence>
<evidence type="ECO:0000256" key="2">
    <source>
        <dbReference type="SAM" id="SignalP"/>
    </source>
</evidence>
<reference evidence="4 5" key="1">
    <citation type="submission" date="2024-06" db="EMBL/GenBank/DDBJ databases">
        <title>Genomic Encyclopedia of Type Strains, Phase IV (KMG-IV): sequencing the most valuable type-strain genomes for metagenomic binning, comparative biology and taxonomic classification.</title>
        <authorList>
            <person name="Goeker M."/>
        </authorList>
    </citation>
    <scope>NUCLEOTIDE SEQUENCE [LARGE SCALE GENOMIC DNA]</scope>
    <source>
        <strain evidence="4 5">DSM 29492</strain>
    </source>
</reference>
<organism evidence="4 5">
    <name type="scientific">Blautia caecimuris</name>
    <dbReference type="NCBI Taxonomy" id="1796615"/>
    <lineage>
        <taxon>Bacteria</taxon>
        <taxon>Bacillati</taxon>
        <taxon>Bacillota</taxon>
        <taxon>Clostridia</taxon>
        <taxon>Lachnospirales</taxon>
        <taxon>Lachnospiraceae</taxon>
        <taxon>Blautia</taxon>
    </lineage>
</organism>
<evidence type="ECO:0000259" key="3">
    <source>
        <dbReference type="Pfam" id="PF01832"/>
    </source>
</evidence>
<name>A0ABV2M1Q8_9FIRM</name>
<keyword evidence="2" id="KW-0732">Signal</keyword>
<dbReference type="RefSeq" id="WP_147599186.1">
    <property type="nucleotide sequence ID" value="NZ_BAABXP010000003.1"/>
</dbReference>
<dbReference type="EMBL" id="JBEPMJ010000010">
    <property type="protein sequence ID" value="MET3750381.1"/>
    <property type="molecule type" value="Genomic_DNA"/>
</dbReference>
<accession>A0ABV2M1Q8</accession>
<proteinExistence type="predicted"/>
<dbReference type="Gene3D" id="1.10.530.10">
    <property type="match status" value="1"/>
</dbReference>
<dbReference type="Pfam" id="PF01832">
    <property type="entry name" value="Glucosaminidase"/>
    <property type="match status" value="1"/>
</dbReference>
<protein>
    <recommendedName>
        <fullName evidence="3">Mannosyl-glycoprotein endo-beta-N-acetylglucosamidase-like domain-containing protein</fullName>
    </recommendedName>
</protein>
<feature type="chain" id="PRO_5045139175" description="Mannosyl-glycoprotein endo-beta-N-acetylglucosamidase-like domain-containing protein" evidence="2">
    <location>
        <begin position="31"/>
        <end position="284"/>
    </location>
</feature>
<feature type="region of interest" description="Disordered" evidence="1">
    <location>
        <begin position="33"/>
        <end position="97"/>
    </location>
</feature>
<evidence type="ECO:0000313" key="4">
    <source>
        <dbReference type="EMBL" id="MET3750381.1"/>
    </source>
</evidence>